<evidence type="ECO:0000313" key="2">
    <source>
        <dbReference type="Proteomes" id="UP000835243"/>
    </source>
</evidence>
<dbReference type="AlphaFoldDB" id="A0A2S7C1X0"/>
<reference evidence="1 2" key="1">
    <citation type="submission" date="2021-02" db="EMBL/GenBank/DDBJ databases">
        <authorList>
            <person name="Pothier F. J."/>
        </authorList>
    </citation>
    <scope>NUCLEOTIDE SEQUENCE [LARGE SCALE GENOMIC DNA]</scope>
    <source>
        <strain evidence="1 2">CFBP 1159</strain>
    </source>
</reference>
<dbReference type="RefSeq" id="WP_181118142.1">
    <property type="nucleotide sequence ID" value="NZ_CP166095.2"/>
</dbReference>
<dbReference type="EMBL" id="HG992341">
    <property type="protein sequence ID" value="CAE6754225.1"/>
    <property type="molecule type" value="Genomic_DNA"/>
</dbReference>
<sequence length="220" mass="24431">MLLKIGGTSLLDRVAKSAGYEHWHHVRLCLAETEAIEADRQLTKEIDRITAAAMAGEGKLILTGPEALASRQFVLFSTEDGDGWLLDPKEDRCLCLVWHGELQEVGVRDLPTRLVIEWDGAFRLRGPFFSVDTGHSQIRSRAIGGYPVDQLRDALERARSVDKRIEQIFGAEDGVALTPDIIDQLVGSGWDLEIVLKQAEQGAFYTPSRNSLLTPPRGRL</sequence>
<accession>A0A2S7C1X0</accession>
<proteinExistence type="predicted"/>
<name>A0A2S7C1X0_9XANT</name>
<dbReference type="EMBL" id="HG992341">
    <property type="protein sequence ID" value="CAE6754203.1"/>
    <property type="molecule type" value="Genomic_DNA"/>
</dbReference>
<evidence type="ECO:0000313" key="1">
    <source>
        <dbReference type="EMBL" id="CAE6754203.1"/>
    </source>
</evidence>
<gene>
    <name evidence="1" type="ORF">CFBP1159_17560</name>
</gene>
<organism evidence="1 2">
    <name type="scientific">Xanthomonas arboricola pv. corylina</name>
    <dbReference type="NCBI Taxonomy" id="487821"/>
    <lineage>
        <taxon>Bacteria</taxon>
        <taxon>Pseudomonadati</taxon>
        <taxon>Pseudomonadota</taxon>
        <taxon>Gammaproteobacteria</taxon>
        <taxon>Lysobacterales</taxon>
        <taxon>Lysobacteraceae</taxon>
        <taxon>Xanthomonas</taxon>
    </lineage>
</organism>
<dbReference type="Proteomes" id="UP000835243">
    <property type="component" value="Chromosome"/>
</dbReference>
<protein>
    <submittedName>
        <fullName evidence="1">Uncharacterized protein</fullName>
    </submittedName>
</protein>